<accession>E5A1Q5</accession>
<dbReference type="Proteomes" id="UP000002668">
    <property type="component" value="Genome"/>
</dbReference>
<sequence length="34" mass="3809">MLELSESQEELGACSARRRDAKIAPATELENFSR</sequence>
<proteinExistence type="predicted"/>
<dbReference type="AlphaFoldDB" id="E5A1Q5"/>
<reference evidence="2" key="1">
    <citation type="journal article" date="2011" name="Nat. Commun.">
        <title>Effector diversification within compartments of the Leptosphaeria maculans genome affected by Repeat-Induced Point mutations.</title>
        <authorList>
            <person name="Rouxel T."/>
            <person name="Grandaubert J."/>
            <person name="Hane J.K."/>
            <person name="Hoede C."/>
            <person name="van de Wouw A.P."/>
            <person name="Couloux A."/>
            <person name="Dominguez V."/>
            <person name="Anthouard V."/>
            <person name="Bally P."/>
            <person name="Bourras S."/>
            <person name="Cozijnsen A.J."/>
            <person name="Ciuffetti L.M."/>
            <person name="Degrave A."/>
            <person name="Dilmaghani A."/>
            <person name="Duret L."/>
            <person name="Fudal I."/>
            <person name="Goodwin S.B."/>
            <person name="Gout L."/>
            <person name="Glaser N."/>
            <person name="Linglin J."/>
            <person name="Kema G.H.J."/>
            <person name="Lapalu N."/>
            <person name="Lawrence C.B."/>
            <person name="May K."/>
            <person name="Meyer M."/>
            <person name="Ollivier B."/>
            <person name="Poulain J."/>
            <person name="Schoch C.L."/>
            <person name="Simon A."/>
            <person name="Spatafora J.W."/>
            <person name="Stachowiak A."/>
            <person name="Turgeon B.G."/>
            <person name="Tyler B.M."/>
            <person name="Vincent D."/>
            <person name="Weissenbach J."/>
            <person name="Amselem J."/>
            <person name="Quesneville H."/>
            <person name="Oliver R.P."/>
            <person name="Wincker P."/>
            <person name="Balesdent M.-H."/>
            <person name="Howlett B.J."/>
        </authorList>
    </citation>
    <scope>NUCLEOTIDE SEQUENCE [LARGE SCALE GENOMIC DNA]</scope>
    <source>
        <strain evidence="2">JN3 / isolate v23.1.3 / race Av1-4-5-6-7-8</strain>
    </source>
</reference>
<keyword evidence="2" id="KW-1185">Reference proteome</keyword>
<name>E5A1Q5_LEPMJ</name>
<organism evidence="2">
    <name type="scientific">Leptosphaeria maculans (strain JN3 / isolate v23.1.3 / race Av1-4-5-6-7-8)</name>
    <name type="common">Blackleg fungus</name>
    <name type="synonym">Phoma lingam</name>
    <dbReference type="NCBI Taxonomy" id="985895"/>
    <lineage>
        <taxon>Eukaryota</taxon>
        <taxon>Fungi</taxon>
        <taxon>Dikarya</taxon>
        <taxon>Ascomycota</taxon>
        <taxon>Pezizomycotina</taxon>
        <taxon>Dothideomycetes</taxon>
        <taxon>Pleosporomycetidae</taxon>
        <taxon>Pleosporales</taxon>
        <taxon>Pleosporineae</taxon>
        <taxon>Leptosphaeriaceae</taxon>
        <taxon>Plenodomus</taxon>
        <taxon>Plenodomus lingam/Leptosphaeria maculans species complex</taxon>
    </lineage>
</organism>
<evidence type="ECO:0000313" key="1">
    <source>
        <dbReference type="EMBL" id="CBX97622.1"/>
    </source>
</evidence>
<dbReference type="InParanoid" id="E5A1Q5"/>
<dbReference type="HOGENOM" id="CLU_3377252_0_0_1"/>
<protein>
    <submittedName>
        <fullName evidence="1">Predicted protein</fullName>
    </submittedName>
</protein>
<dbReference type="VEuPathDB" id="FungiDB:LEMA_P090310.1"/>
<gene>
    <name evidence="1" type="ORF">LEMA_P090310.1</name>
</gene>
<evidence type="ECO:0000313" key="2">
    <source>
        <dbReference type="Proteomes" id="UP000002668"/>
    </source>
</evidence>
<dbReference type="EMBL" id="FP929132">
    <property type="protein sequence ID" value="CBX97622.1"/>
    <property type="molecule type" value="Genomic_DNA"/>
</dbReference>